<evidence type="ECO:0000259" key="3">
    <source>
        <dbReference type="Pfam" id="PF00561"/>
    </source>
</evidence>
<proteinExistence type="inferred from homology"/>
<organism evidence="4 5">
    <name type="scientific">Viridothelium virens</name>
    <name type="common">Speckled blister lichen</name>
    <name type="synonym">Trypethelium virens</name>
    <dbReference type="NCBI Taxonomy" id="1048519"/>
    <lineage>
        <taxon>Eukaryota</taxon>
        <taxon>Fungi</taxon>
        <taxon>Dikarya</taxon>
        <taxon>Ascomycota</taxon>
        <taxon>Pezizomycotina</taxon>
        <taxon>Dothideomycetes</taxon>
        <taxon>Dothideomycetes incertae sedis</taxon>
        <taxon>Trypetheliales</taxon>
        <taxon>Trypetheliaceae</taxon>
        <taxon>Viridothelium</taxon>
    </lineage>
</organism>
<dbReference type="InterPro" id="IPR005945">
    <property type="entry name" value="Pro_imino_pep"/>
</dbReference>
<sequence>MTLIKPSEGTIPFDVPHAGKKCETWYKVVGNLRSGPIPLITAHGGPGAAHEYLLPFRDLHSKYGIPVIFYDQVGCGRSTRLREKSGDEDFWTVQLFIDELENLVDFFGLRRRGFDFLGQSWGGMLGGAYAAQQPAGLRRLILADAPSSVPLMLEGELALVKKLPDKTREAIEEGERTGNYESEEYKEACLVFYHKHLCRLDPWPEEVNNALGHLAEDPTVYQTMYGPSELSSTGNLKEWEGWSQAHKINVPTLLINGRYDEVQDIAVAPWFMNIPRVKWIQLEKSSHMGHLEERSRYMQFVGAFLGSKKAELEVDHAI</sequence>
<dbReference type="AlphaFoldDB" id="A0A6A6HD22"/>
<accession>A0A6A6HD22</accession>
<dbReference type="Proteomes" id="UP000800092">
    <property type="component" value="Unassembled WGS sequence"/>
</dbReference>
<dbReference type="GO" id="GO:0006508">
    <property type="term" value="P:proteolysis"/>
    <property type="evidence" value="ECO:0007669"/>
    <property type="project" value="InterPro"/>
</dbReference>
<reference evidence="4" key="1">
    <citation type="journal article" date="2020" name="Stud. Mycol.">
        <title>101 Dothideomycetes genomes: a test case for predicting lifestyles and emergence of pathogens.</title>
        <authorList>
            <person name="Haridas S."/>
            <person name="Albert R."/>
            <person name="Binder M."/>
            <person name="Bloem J."/>
            <person name="Labutti K."/>
            <person name="Salamov A."/>
            <person name="Andreopoulos B."/>
            <person name="Baker S."/>
            <person name="Barry K."/>
            <person name="Bills G."/>
            <person name="Bluhm B."/>
            <person name="Cannon C."/>
            <person name="Castanera R."/>
            <person name="Culley D."/>
            <person name="Daum C."/>
            <person name="Ezra D."/>
            <person name="Gonzalez J."/>
            <person name="Henrissat B."/>
            <person name="Kuo A."/>
            <person name="Liang C."/>
            <person name="Lipzen A."/>
            <person name="Lutzoni F."/>
            <person name="Magnuson J."/>
            <person name="Mondo S."/>
            <person name="Nolan M."/>
            <person name="Ohm R."/>
            <person name="Pangilinan J."/>
            <person name="Park H.-J."/>
            <person name="Ramirez L."/>
            <person name="Alfaro M."/>
            <person name="Sun H."/>
            <person name="Tritt A."/>
            <person name="Yoshinaga Y."/>
            <person name="Zwiers L.-H."/>
            <person name="Turgeon B."/>
            <person name="Goodwin S."/>
            <person name="Spatafora J."/>
            <person name="Crous P."/>
            <person name="Grigoriev I."/>
        </authorList>
    </citation>
    <scope>NUCLEOTIDE SEQUENCE</scope>
    <source>
        <strain evidence="4">Tuck. ex Michener</strain>
    </source>
</reference>
<dbReference type="PRINTS" id="PR00793">
    <property type="entry name" value="PROAMNOPTASE"/>
</dbReference>
<evidence type="ECO:0000256" key="1">
    <source>
        <dbReference type="ARBA" id="ARBA00010088"/>
    </source>
</evidence>
<gene>
    <name evidence="4" type="ORF">EV356DRAFT_523158</name>
</gene>
<feature type="domain" description="AB hydrolase-1" evidence="3">
    <location>
        <begin position="38"/>
        <end position="293"/>
    </location>
</feature>
<dbReference type="PIRSF" id="PIRSF005539">
    <property type="entry name" value="Pept_S33_TRI_F1"/>
    <property type="match status" value="1"/>
</dbReference>
<keyword evidence="5" id="KW-1185">Reference proteome</keyword>
<evidence type="ECO:0000313" key="5">
    <source>
        <dbReference type="Proteomes" id="UP000800092"/>
    </source>
</evidence>
<dbReference type="NCBIfam" id="TIGR01250">
    <property type="entry name" value="pro_imino_pep_2"/>
    <property type="match status" value="1"/>
</dbReference>
<dbReference type="Gene3D" id="3.40.50.1820">
    <property type="entry name" value="alpha/beta hydrolase"/>
    <property type="match status" value="1"/>
</dbReference>
<comment type="similarity">
    <text evidence="1">Belongs to the peptidase S33 family.</text>
</comment>
<evidence type="ECO:0000256" key="2">
    <source>
        <dbReference type="ARBA" id="ARBA00022801"/>
    </source>
</evidence>
<dbReference type="SUPFAM" id="SSF53474">
    <property type="entry name" value="alpha/beta-Hydrolases"/>
    <property type="match status" value="1"/>
</dbReference>
<dbReference type="PANTHER" id="PTHR43433:SF5">
    <property type="entry name" value="AB HYDROLASE-1 DOMAIN-CONTAINING PROTEIN"/>
    <property type="match status" value="1"/>
</dbReference>
<dbReference type="InterPro" id="IPR050471">
    <property type="entry name" value="AB_hydrolase"/>
</dbReference>
<dbReference type="GO" id="GO:0008233">
    <property type="term" value="F:peptidase activity"/>
    <property type="evidence" value="ECO:0007669"/>
    <property type="project" value="InterPro"/>
</dbReference>
<dbReference type="Pfam" id="PF00561">
    <property type="entry name" value="Abhydrolase_1"/>
    <property type="match status" value="1"/>
</dbReference>
<dbReference type="InterPro" id="IPR029058">
    <property type="entry name" value="AB_hydrolase_fold"/>
</dbReference>
<name>A0A6A6HD22_VIRVR</name>
<evidence type="ECO:0000313" key="4">
    <source>
        <dbReference type="EMBL" id="KAF2235393.1"/>
    </source>
</evidence>
<dbReference type="OrthoDB" id="190201at2759"/>
<dbReference type="EMBL" id="ML991791">
    <property type="protein sequence ID" value="KAF2235393.1"/>
    <property type="molecule type" value="Genomic_DNA"/>
</dbReference>
<protein>
    <submittedName>
        <fullName evidence="4">Proline-specific peptidase</fullName>
    </submittedName>
</protein>
<dbReference type="InterPro" id="IPR002410">
    <property type="entry name" value="Peptidase_S33"/>
</dbReference>
<dbReference type="InterPro" id="IPR000073">
    <property type="entry name" value="AB_hydrolase_1"/>
</dbReference>
<keyword evidence="2" id="KW-0378">Hydrolase</keyword>
<dbReference type="PANTHER" id="PTHR43433">
    <property type="entry name" value="HYDROLASE, ALPHA/BETA FOLD FAMILY PROTEIN"/>
    <property type="match status" value="1"/>
</dbReference>